<reference evidence="2" key="1">
    <citation type="journal article" date="2023" name="G3 (Bethesda)">
        <title>Genome assembly and association tests identify interacting loci associated with vigor, precocity, and sex in interspecific pistachio rootstocks.</title>
        <authorList>
            <person name="Palmer W."/>
            <person name="Jacygrad E."/>
            <person name="Sagayaradj S."/>
            <person name="Cavanaugh K."/>
            <person name="Han R."/>
            <person name="Bertier L."/>
            <person name="Beede B."/>
            <person name="Kafkas S."/>
            <person name="Golino D."/>
            <person name="Preece J."/>
            <person name="Michelmore R."/>
        </authorList>
    </citation>
    <scope>NUCLEOTIDE SEQUENCE [LARGE SCALE GENOMIC DNA]</scope>
</reference>
<sequence length="812" mass="90205">MHAVVDLLKNVQVHAILGPQISDAAPFVVKLGEQSQVPTVSFFQTSPTLSLTKSPLFIRAAQDESLQVKPITVILQAYQWYEAVVVYEDTNYGNGIVSYLVDAFQEIDIRLAHMSPISPSAQDFEISRELKRLKTMQTRVFIVHMTNNSMGSRLFELADKAGMMSEGYVWIVTTGLSNSMNAMDTENVDSMEGVLGIRSYVPKSKDVENFTMRLKRNLLSMKPNISVSEISIFCLWAYDTIWALAMAVEKIELTNSSFLNTRTNTSTDFERLGTSEIGPRLLSEILNTKFNGLSGEFHLVNGQLKTTSPFEIINVIAGKGVRVVGFWTPDKRLTKKLVSTSSSNGLKKIIWPGDSTTIPKGWAIPNLKVGIPVKEGFKQFVKMHKDRHTKETTFSGFCVDVFRAVLNALDFKISYEFVPFMNDTGGMNGTYDDLLQQIEEKRWKTGLEVSETYLSSFGWPDANTPVWEEIGYAGAMCAVEVYLPPTPLGVGLMCTFRHRLLVSESGVGALNFSSSDGFLKLYVTEELVAKGSSRFVLVIWLCAAYILMQSYTASLSSVLTVDKLKPKIVSVKELQSKGYYVGYQSDSFVKDLLVQQLKFNETKLRHYGKVQEYHEALSKGSENGGVAAIFDEVPYIRVFLANKKYSSNYMMAGPTYRTDGFGFAFPRDSPLVSSFSRAILRVMEQGNIMDNIEKQYFGHKIISLDLTPPISTDNSSLDAYSFGGLFIIVGTLSLLALLISESYIWQKPAVALAQIFSKTFPSSQPSNGNKSEIQIAQMDHVGGDSSEVEGSGNIQRISAKENEAENVDAEPS</sequence>
<evidence type="ECO:0000313" key="2">
    <source>
        <dbReference type="Proteomes" id="UP001164250"/>
    </source>
</evidence>
<dbReference type="Proteomes" id="UP001164250">
    <property type="component" value="Chromosome 8"/>
</dbReference>
<organism evidence="1 2">
    <name type="scientific">Pistacia atlantica</name>
    <dbReference type="NCBI Taxonomy" id="434234"/>
    <lineage>
        <taxon>Eukaryota</taxon>
        <taxon>Viridiplantae</taxon>
        <taxon>Streptophyta</taxon>
        <taxon>Embryophyta</taxon>
        <taxon>Tracheophyta</taxon>
        <taxon>Spermatophyta</taxon>
        <taxon>Magnoliopsida</taxon>
        <taxon>eudicotyledons</taxon>
        <taxon>Gunneridae</taxon>
        <taxon>Pentapetalae</taxon>
        <taxon>rosids</taxon>
        <taxon>malvids</taxon>
        <taxon>Sapindales</taxon>
        <taxon>Anacardiaceae</taxon>
        <taxon>Pistacia</taxon>
    </lineage>
</organism>
<accession>A0ACC1AS73</accession>
<protein>
    <submittedName>
        <fullName evidence="1">Uncharacterized protein</fullName>
    </submittedName>
</protein>
<gene>
    <name evidence="1" type="ORF">Patl1_14375</name>
</gene>
<evidence type="ECO:0000313" key="1">
    <source>
        <dbReference type="EMBL" id="KAJ0089508.1"/>
    </source>
</evidence>
<proteinExistence type="predicted"/>
<dbReference type="EMBL" id="CM047904">
    <property type="protein sequence ID" value="KAJ0089508.1"/>
    <property type="molecule type" value="Genomic_DNA"/>
</dbReference>
<keyword evidence="2" id="KW-1185">Reference proteome</keyword>
<comment type="caution">
    <text evidence="1">The sequence shown here is derived from an EMBL/GenBank/DDBJ whole genome shotgun (WGS) entry which is preliminary data.</text>
</comment>
<name>A0ACC1AS73_9ROSI</name>